<accession>A0A8D4VPA1</accession>
<dbReference type="RefSeq" id="WP_221048163.1">
    <property type="nucleotide sequence ID" value="NZ_AP019782.1"/>
</dbReference>
<reference evidence="2" key="1">
    <citation type="submission" date="2019-06" db="EMBL/GenBank/DDBJ databases">
        <title>Complete genome sequence of Methylogaea oryzae strain JCM16910.</title>
        <authorList>
            <person name="Asakawa S."/>
        </authorList>
    </citation>
    <scope>NUCLEOTIDE SEQUENCE</scope>
    <source>
        <strain evidence="2">E10</strain>
    </source>
</reference>
<dbReference type="PANTHER" id="PTHR33525">
    <property type="match status" value="1"/>
</dbReference>
<evidence type="ECO:0000313" key="2">
    <source>
        <dbReference type="EMBL" id="BBL70000.1"/>
    </source>
</evidence>
<dbReference type="EMBL" id="AP019782">
    <property type="protein sequence ID" value="BBL70000.1"/>
    <property type="molecule type" value="Genomic_DNA"/>
</dbReference>
<dbReference type="Proteomes" id="UP000824988">
    <property type="component" value="Chromosome"/>
</dbReference>
<keyword evidence="3" id="KW-1185">Reference proteome</keyword>
<organism evidence="2 3">
    <name type="scientific">Methylogaea oryzae</name>
    <dbReference type="NCBI Taxonomy" id="1295382"/>
    <lineage>
        <taxon>Bacteria</taxon>
        <taxon>Pseudomonadati</taxon>
        <taxon>Pseudomonadota</taxon>
        <taxon>Gammaproteobacteria</taxon>
        <taxon>Methylococcales</taxon>
        <taxon>Methylococcaceae</taxon>
        <taxon>Methylogaea</taxon>
    </lineage>
</organism>
<name>A0A8D4VPA1_9GAMM</name>
<feature type="domain" description="HDOD" evidence="1">
    <location>
        <begin position="22"/>
        <end position="217"/>
    </location>
</feature>
<proteinExistence type="predicted"/>
<dbReference type="PANTHER" id="PTHR33525:SF4">
    <property type="entry name" value="CYCLIC DI-GMP PHOSPHODIESTERASE CDGJ"/>
    <property type="match status" value="1"/>
</dbReference>
<gene>
    <name evidence="2" type="ORF">MoryE10_06060</name>
</gene>
<dbReference type="InterPro" id="IPR052340">
    <property type="entry name" value="RNase_Y/CdgJ"/>
</dbReference>
<protein>
    <recommendedName>
        <fullName evidence="1">HDOD domain-containing protein</fullName>
    </recommendedName>
</protein>
<evidence type="ECO:0000313" key="3">
    <source>
        <dbReference type="Proteomes" id="UP000824988"/>
    </source>
</evidence>
<dbReference type="Pfam" id="PF08668">
    <property type="entry name" value="HDOD"/>
    <property type="match status" value="1"/>
</dbReference>
<evidence type="ECO:0000259" key="1">
    <source>
        <dbReference type="PROSITE" id="PS51833"/>
    </source>
</evidence>
<dbReference type="KEGG" id="moz:MoryE10_06060"/>
<dbReference type="AlphaFoldDB" id="A0A8D4VPA1"/>
<dbReference type="PROSITE" id="PS51833">
    <property type="entry name" value="HDOD"/>
    <property type="match status" value="1"/>
</dbReference>
<sequence length="288" mass="31287">MGSVSHDFPKTARIAIHKLRLLPPIPVELQRLLEIVRDEQTTLDQLYVAVENSPALTARLLGLANSAYFGQSGAVSTIRQAIYQVLGLNTVKSLVYTQLLSQTLDTSRCAAFQGEQFWCESLLTAIFAQRLAGQAKVDAGVAYTTGLLANLGLLALVHTFPEEMAAMFRAAEESGVRLSQQLRGELGMDQYRAGAWLASRWHFPDALCLAIMSMADGGSQAASPLASVVRLARCLAQQCYRGEDDRQAYEALAEELGLEADGLPRVLEAVKAKRLELAESARLLGNPP</sequence>
<dbReference type="InterPro" id="IPR013976">
    <property type="entry name" value="HDOD"/>
</dbReference>